<gene>
    <name evidence="2" type="ORF">COLSTE_01274</name>
</gene>
<keyword evidence="3" id="KW-1185">Reference proteome</keyword>
<protein>
    <recommendedName>
        <fullName evidence="4">DUF4352 domain-containing protein</fullName>
    </recommendedName>
</protein>
<proteinExistence type="predicted"/>
<reference evidence="2 3" key="2">
    <citation type="submission" date="2008-10" db="EMBL/GenBank/DDBJ databases">
        <authorList>
            <person name="Fulton L."/>
            <person name="Clifton S."/>
            <person name="Fulton B."/>
            <person name="Xu J."/>
            <person name="Minx P."/>
            <person name="Pepin K.H."/>
            <person name="Johnson M."/>
            <person name="Thiruvilangam P."/>
            <person name="Bhonagiri V."/>
            <person name="Nash W.E."/>
            <person name="Mardis E.R."/>
            <person name="Wilson R.K."/>
        </authorList>
    </citation>
    <scope>NUCLEOTIDE SEQUENCE [LARGE SCALE GENOMIC DNA]</scope>
    <source>
        <strain evidence="2 3">DSM 13279</strain>
    </source>
</reference>
<evidence type="ECO:0000256" key="1">
    <source>
        <dbReference type="SAM" id="MobiDB-lite"/>
    </source>
</evidence>
<comment type="caution">
    <text evidence="2">The sequence shown here is derived from an EMBL/GenBank/DDBJ whole genome shotgun (WGS) entry which is preliminary data.</text>
</comment>
<dbReference type="HOGENOM" id="CLU_1173829_0_0_11"/>
<organism evidence="2 3">
    <name type="scientific">Collinsella stercoris DSM 13279</name>
    <dbReference type="NCBI Taxonomy" id="445975"/>
    <lineage>
        <taxon>Bacteria</taxon>
        <taxon>Bacillati</taxon>
        <taxon>Actinomycetota</taxon>
        <taxon>Coriobacteriia</taxon>
        <taxon>Coriobacteriales</taxon>
        <taxon>Coriobacteriaceae</taxon>
        <taxon>Collinsella</taxon>
    </lineage>
</organism>
<feature type="region of interest" description="Disordered" evidence="1">
    <location>
        <begin position="36"/>
        <end position="59"/>
    </location>
</feature>
<reference evidence="2 3" key="1">
    <citation type="submission" date="2008-10" db="EMBL/GenBank/DDBJ databases">
        <title>Draft genome sequence of Collinsella stercoris (DSM 13279).</title>
        <authorList>
            <person name="Sudarsanam P."/>
            <person name="Ley R."/>
            <person name="Guruge J."/>
            <person name="Turnbaugh P.J."/>
            <person name="Mahowald M."/>
            <person name="Liep D."/>
            <person name="Gordon J."/>
        </authorList>
    </citation>
    <scope>NUCLEOTIDE SEQUENCE [LARGE SCALE GENOMIC DNA]</scope>
    <source>
        <strain evidence="2 3">DSM 13279</strain>
    </source>
</reference>
<evidence type="ECO:0000313" key="3">
    <source>
        <dbReference type="Proteomes" id="UP000003560"/>
    </source>
</evidence>
<dbReference type="EMBL" id="ABXJ01000069">
    <property type="protein sequence ID" value="EEA90515.1"/>
    <property type="molecule type" value="Genomic_DNA"/>
</dbReference>
<accession>B6GB21</accession>
<sequence length="236" mass="24937">MRKITRNAIVATVSTVAVIAVAFPVFSRAMGKLQNEGSGWEPTHASQLPSADAPVEEDPGGVPVEAAIGESFIVGEQLEVTVNGIACQKEKGPLPELSQDWADYYGVILDTNGTIQNDFVYVIVEATFKNVSDSADAGEIRLNQSCLAQDVDGDVSPVAEVVLCDSVDLNAQVSNAGEYDLADGESITTHLGYVVPQDALSDSGSPLYFLPDFTGASLYDPASVNAHWVKVPAFEG</sequence>
<dbReference type="RefSeq" id="WP_006720924.1">
    <property type="nucleotide sequence ID" value="NZ_CP085935.1"/>
</dbReference>
<dbReference type="AlphaFoldDB" id="B6GB21"/>
<evidence type="ECO:0008006" key="4">
    <source>
        <dbReference type="Google" id="ProtNLM"/>
    </source>
</evidence>
<evidence type="ECO:0000313" key="2">
    <source>
        <dbReference type="EMBL" id="EEA90515.1"/>
    </source>
</evidence>
<dbReference type="STRING" id="445975.COLSTE_01274"/>
<name>B6GB21_9ACTN</name>
<dbReference type="GeneID" id="98001802"/>
<dbReference type="Proteomes" id="UP000003560">
    <property type="component" value="Unassembled WGS sequence"/>
</dbReference>